<name>A0A061E2B1_THECC</name>
<dbReference type="Proteomes" id="UP000026915">
    <property type="component" value="Chromosome 2"/>
</dbReference>
<keyword evidence="2" id="KW-1185">Reference proteome</keyword>
<dbReference type="InParanoid" id="A0A061E2B1"/>
<dbReference type="Gramene" id="EOX98486">
    <property type="protein sequence ID" value="EOX98486"/>
    <property type="gene ID" value="TCM_007236"/>
</dbReference>
<dbReference type="EMBL" id="CM001880">
    <property type="protein sequence ID" value="EOX98486.1"/>
    <property type="molecule type" value="Genomic_DNA"/>
</dbReference>
<dbReference type="HOGENOM" id="CLU_2854184_0_0_1"/>
<evidence type="ECO:0000313" key="1">
    <source>
        <dbReference type="EMBL" id="EOX98486.1"/>
    </source>
</evidence>
<accession>A0A061E2B1</accession>
<evidence type="ECO:0000313" key="2">
    <source>
        <dbReference type="Proteomes" id="UP000026915"/>
    </source>
</evidence>
<protein>
    <submittedName>
        <fullName evidence="1">Uncharacterized protein</fullName>
    </submittedName>
</protein>
<reference evidence="1 2" key="1">
    <citation type="journal article" date="2013" name="Genome Biol.">
        <title>The genome sequence of the most widely cultivated cacao type and its use to identify candidate genes regulating pod color.</title>
        <authorList>
            <person name="Motamayor J.C."/>
            <person name="Mockaitis K."/>
            <person name="Schmutz J."/>
            <person name="Haiminen N."/>
            <person name="Iii D.L."/>
            <person name="Cornejo O."/>
            <person name="Findley S.D."/>
            <person name="Zheng P."/>
            <person name="Utro F."/>
            <person name="Royaert S."/>
            <person name="Saski C."/>
            <person name="Jenkins J."/>
            <person name="Podicheti R."/>
            <person name="Zhao M."/>
            <person name="Scheffler B.E."/>
            <person name="Stack J.C."/>
            <person name="Feltus F.A."/>
            <person name="Mustiga G.M."/>
            <person name="Amores F."/>
            <person name="Phillips W."/>
            <person name="Marelli J.P."/>
            <person name="May G.D."/>
            <person name="Shapiro H."/>
            <person name="Ma J."/>
            <person name="Bustamante C.D."/>
            <person name="Schnell R.J."/>
            <person name="Main D."/>
            <person name="Gilbert D."/>
            <person name="Parida L."/>
            <person name="Kuhn D.N."/>
        </authorList>
    </citation>
    <scope>NUCLEOTIDE SEQUENCE [LARGE SCALE GENOMIC DNA]</scope>
    <source>
        <strain evidence="2">cv. Matina 1-6</strain>
    </source>
</reference>
<gene>
    <name evidence="1" type="ORF">TCM_007236</name>
</gene>
<sequence>MPFPFSACFRFSSMEINRKKKKRTKKTEIYHDSVNSLSFYFPFCPSIFQLSERTANSHKLTKNRI</sequence>
<dbReference type="AlphaFoldDB" id="A0A061E2B1"/>
<proteinExistence type="predicted"/>
<organism evidence="1 2">
    <name type="scientific">Theobroma cacao</name>
    <name type="common">Cacao</name>
    <name type="synonym">Cocoa</name>
    <dbReference type="NCBI Taxonomy" id="3641"/>
    <lineage>
        <taxon>Eukaryota</taxon>
        <taxon>Viridiplantae</taxon>
        <taxon>Streptophyta</taxon>
        <taxon>Embryophyta</taxon>
        <taxon>Tracheophyta</taxon>
        <taxon>Spermatophyta</taxon>
        <taxon>Magnoliopsida</taxon>
        <taxon>eudicotyledons</taxon>
        <taxon>Gunneridae</taxon>
        <taxon>Pentapetalae</taxon>
        <taxon>rosids</taxon>
        <taxon>malvids</taxon>
        <taxon>Malvales</taxon>
        <taxon>Malvaceae</taxon>
        <taxon>Byttnerioideae</taxon>
        <taxon>Theobroma</taxon>
    </lineage>
</organism>